<evidence type="ECO:0000256" key="1">
    <source>
        <dbReference type="SAM" id="Phobius"/>
    </source>
</evidence>
<feature type="transmembrane region" description="Helical" evidence="1">
    <location>
        <begin position="118"/>
        <end position="141"/>
    </location>
</feature>
<reference evidence="3" key="1">
    <citation type="journal article" date="2019" name="Int. J. Syst. Evol. Microbiol.">
        <title>The Global Catalogue of Microorganisms (GCM) 10K type strain sequencing project: providing services to taxonomists for standard genome sequencing and annotation.</title>
        <authorList>
            <consortium name="The Broad Institute Genomics Platform"/>
            <consortium name="The Broad Institute Genome Sequencing Center for Infectious Disease"/>
            <person name="Wu L."/>
            <person name="Ma J."/>
        </authorList>
    </citation>
    <scope>NUCLEOTIDE SEQUENCE [LARGE SCALE GENOMIC DNA]</scope>
    <source>
        <strain evidence="3">KCTC 42899</strain>
    </source>
</reference>
<dbReference type="RefSeq" id="WP_377743653.1">
    <property type="nucleotide sequence ID" value="NZ_JBHRXJ010000004.1"/>
</dbReference>
<gene>
    <name evidence="2" type="ORF">ACFOMH_07550</name>
</gene>
<feature type="transmembrane region" description="Helical" evidence="1">
    <location>
        <begin position="153"/>
        <end position="170"/>
    </location>
</feature>
<dbReference type="EMBL" id="JBHRXJ010000004">
    <property type="protein sequence ID" value="MFC3528032.1"/>
    <property type="molecule type" value="Genomic_DNA"/>
</dbReference>
<keyword evidence="1" id="KW-1133">Transmembrane helix</keyword>
<accession>A0ABV7R4E7</accession>
<keyword evidence="1" id="KW-0812">Transmembrane</keyword>
<keyword evidence="3" id="KW-1185">Reference proteome</keyword>
<protein>
    <submittedName>
        <fullName evidence="2">Uncharacterized protein</fullName>
    </submittedName>
</protein>
<evidence type="ECO:0000313" key="2">
    <source>
        <dbReference type="EMBL" id="MFC3528032.1"/>
    </source>
</evidence>
<proteinExistence type="predicted"/>
<name>A0ABV7R4E7_9RHOB</name>
<dbReference type="Proteomes" id="UP001595721">
    <property type="component" value="Unassembled WGS sequence"/>
</dbReference>
<sequence length="197" mass="22090">MAEEAASRTAPVTPDERPLTVWRGQVVSVADRVTSTTYSGKHRDHTRVSSLPEVWIADASGQEFQFTDLTLAGCRPGHMVVIVGDPAKNRVVGMANLTTGRTYYAPTLAILPVNAGHIMGMVVAAILFCGFAWFLSIAIFGEVRTRHSWWARTAPELMFYLALFFAWWMPEKLRQRVNRRTEALRARIDREIEAAGR</sequence>
<keyword evidence="1" id="KW-0472">Membrane</keyword>
<organism evidence="2 3">
    <name type="scientific">Paracoccus mangrovi</name>
    <dbReference type="NCBI Taxonomy" id="1715645"/>
    <lineage>
        <taxon>Bacteria</taxon>
        <taxon>Pseudomonadati</taxon>
        <taxon>Pseudomonadota</taxon>
        <taxon>Alphaproteobacteria</taxon>
        <taxon>Rhodobacterales</taxon>
        <taxon>Paracoccaceae</taxon>
        <taxon>Paracoccus</taxon>
    </lineage>
</organism>
<comment type="caution">
    <text evidence="2">The sequence shown here is derived from an EMBL/GenBank/DDBJ whole genome shotgun (WGS) entry which is preliminary data.</text>
</comment>
<evidence type="ECO:0000313" key="3">
    <source>
        <dbReference type="Proteomes" id="UP001595721"/>
    </source>
</evidence>